<gene>
    <name evidence="1" type="ORF">BC792_104141</name>
</gene>
<proteinExistence type="predicted"/>
<accession>A0A5S5DPG3</accession>
<comment type="caution">
    <text evidence="1">The sequence shown here is derived from an EMBL/GenBank/DDBJ whole genome shotgun (WGS) entry which is preliminary data.</text>
</comment>
<name>A0A5S5DPG3_9SPHI</name>
<dbReference type="EMBL" id="VNHX01000004">
    <property type="protein sequence ID" value="TYP96916.1"/>
    <property type="molecule type" value="Genomic_DNA"/>
</dbReference>
<dbReference type="Proteomes" id="UP000325105">
    <property type="component" value="Unassembled WGS sequence"/>
</dbReference>
<evidence type="ECO:0000313" key="2">
    <source>
        <dbReference type="Proteomes" id="UP000325105"/>
    </source>
</evidence>
<sequence length="72" mass="8007">MLHIREHHSIKKLLHNRGIGLDSPCGIHAALLGMNISNLFPPFRTGDRNVDDSMVTSSGLAYELHPLQFSKT</sequence>
<protein>
    <submittedName>
        <fullName evidence="1">Uncharacterized protein</fullName>
    </submittedName>
</protein>
<organism evidence="1 2">
    <name type="scientific">Sphingobacterium allocomposti</name>
    <dbReference type="NCBI Taxonomy" id="415956"/>
    <lineage>
        <taxon>Bacteria</taxon>
        <taxon>Pseudomonadati</taxon>
        <taxon>Bacteroidota</taxon>
        <taxon>Sphingobacteriia</taxon>
        <taxon>Sphingobacteriales</taxon>
        <taxon>Sphingobacteriaceae</taxon>
        <taxon>Sphingobacterium</taxon>
    </lineage>
</organism>
<evidence type="ECO:0000313" key="1">
    <source>
        <dbReference type="EMBL" id="TYP96916.1"/>
    </source>
</evidence>
<keyword evidence="2" id="KW-1185">Reference proteome</keyword>
<dbReference type="AlphaFoldDB" id="A0A5S5DPG3"/>
<reference evidence="1 2" key="1">
    <citation type="submission" date="2019-07" db="EMBL/GenBank/DDBJ databases">
        <title>Genomic Encyclopedia of Archaeal and Bacterial Type Strains, Phase II (KMG-II): from individual species to whole genera.</title>
        <authorList>
            <person name="Goeker M."/>
        </authorList>
    </citation>
    <scope>NUCLEOTIDE SEQUENCE [LARGE SCALE GENOMIC DNA]</scope>
    <source>
        <strain evidence="1 2">DSM 18850</strain>
    </source>
</reference>